<keyword evidence="4 6" id="KW-1133">Transmembrane helix</keyword>
<comment type="similarity">
    <text evidence="2">Belongs to the GtrA family.</text>
</comment>
<sequence>MNRTFKNLLTQFIKFGIVGVINTVLSYLITNGSYYILHLHEQISNLISFLITVLISYLLNSRFVFRQEEGARQPWYRALAKVYASYALTELVLMGILLFIQERLFGIPHYIATFVNLCVTVPLNFLLNKFWAYRKQEKREEQ</sequence>
<dbReference type="InterPro" id="IPR051401">
    <property type="entry name" value="GtrA_CellWall_Glycosyl"/>
</dbReference>
<keyword evidence="5 6" id="KW-0472">Membrane</keyword>
<comment type="subcellular location">
    <subcellularLocation>
        <location evidence="1">Membrane</location>
        <topology evidence="1">Multi-pass membrane protein</topology>
    </subcellularLocation>
</comment>
<feature type="transmembrane region" description="Helical" evidence="6">
    <location>
        <begin position="42"/>
        <end position="59"/>
    </location>
</feature>
<feature type="transmembrane region" description="Helical" evidence="6">
    <location>
        <begin position="80"/>
        <end position="101"/>
    </location>
</feature>
<dbReference type="RefSeq" id="WP_172454926.1">
    <property type="nucleotide sequence ID" value="NZ_CANRXC010000016.1"/>
</dbReference>
<evidence type="ECO:0000256" key="2">
    <source>
        <dbReference type="ARBA" id="ARBA00009399"/>
    </source>
</evidence>
<dbReference type="EMBL" id="OFSM01000002">
    <property type="protein sequence ID" value="SOY27754.1"/>
    <property type="molecule type" value="Genomic_DNA"/>
</dbReference>
<dbReference type="InterPro" id="IPR007267">
    <property type="entry name" value="GtrA_DPMS_TM"/>
</dbReference>
<protein>
    <submittedName>
        <fullName evidence="8">GtrA-like protein</fullName>
    </submittedName>
</protein>
<evidence type="ECO:0000256" key="3">
    <source>
        <dbReference type="ARBA" id="ARBA00022692"/>
    </source>
</evidence>
<evidence type="ECO:0000313" key="9">
    <source>
        <dbReference type="Proteomes" id="UP000236311"/>
    </source>
</evidence>
<dbReference type="GO" id="GO:0000271">
    <property type="term" value="P:polysaccharide biosynthetic process"/>
    <property type="evidence" value="ECO:0007669"/>
    <property type="project" value="InterPro"/>
</dbReference>
<evidence type="ECO:0000313" key="8">
    <source>
        <dbReference type="EMBL" id="SOY27754.1"/>
    </source>
</evidence>
<name>A0A2K4ZBB2_9FIRM</name>
<proteinExistence type="inferred from homology"/>
<evidence type="ECO:0000256" key="1">
    <source>
        <dbReference type="ARBA" id="ARBA00004141"/>
    </source>
</evidence>
<evidence type="ECO:0000256" key="5">
    <source>
        <dbReference type="ARBA" id="ARBA00023136"/>
    </source>
</evidence>
<feature type="transmembrane region" description="Helical" evidence="6">
    <location>
        <begin position="12"/>
        <end position="30"/>
    </location>
</feature>
<dbReference type="AlphaFoldDB" id="A0A2K4ZBB2"/>
<accession>A0A2K4ZBB2</accession>
<feature type="transmembrane region" description="Helical" evidence="6">
    <location>
        <begin position="107"/>
        <end position="127"/>
    </location>
</feature>
<dbReference type="Proteomes" id="UP000236311">
    <property type="component" value="Unassembled WGS sequence"/>
</dbReference>
<dbReference type="PANTHER" id="PTHR38459">
    <property type="entry name" value="PROPHAGE BACTOPRENOL-LINKED GLUCOSE TRANSLOCASE HOMOLOG"/>
    <property type="match status" value="1"/>
</dbReference>
<reference evidence="8 9" key="1">
    <citation type="submission" date="2018-01" db="EMBL/GenBank/DDBJ databases">
        <authorList>
            <person name="Gaut B.S."/>
            <person name="Morton B.R."/>
            <person name="Clegg M.T."/>
            <person name="Duvall M.R."/>
        </authorList>
    </citation>
    <scope>NUCLEOTIDE SEQUENCE [LARGE SCALE GENOMIC DNA]</scope>
    <source>
        <strain evidence="8">GP69</strain>
    </source>
</reference>
<keyword evidence="9" id="KW-1185">Reference proteome</keyword>
<dbReference type="GO" id="GO:0005886">
    <property type="term" value="C:plasma membrane"/>
    <property type="evidence" value="ECO:0007669"/>
    <property type="project" value="TreeGrafter"/>
</dbReference>
<evidence type="ECO:0000259" key="7">
    <source>
        <dbReference type="Pfam" id="PF04138"/>
    </source>
</evidence>
<organism evidence="8 9">
    <name type="scientific">Acetatifactor muris</name>
    <dbReference type="NCBI Taxonomy" id="879566"/>
    <lineage>
        <taxon>Bacteria</taxon>
        <taxon>Bacillati</taxon>
        <taxon>Bacillota</taxon>
        <taxon>Clostridia</taxon>
        <taxon>Lachnospirales</taxon>
        <taxon>Lachnospiraceae</taxon>
        <taxon>Acetatifactor</taxon>
    </lineage>
</organism>
<evidence type="ECO:0000256" key="6">
    <source>
        <dbReference type="SAM" id="Phobius"/>
    </source>
</evidence>
<evidence type="ECO:0000256" key="4">
    <source>
        <dbReference type="ARBA" id="ARBA00022989"/>
    </source>
</evidence>
<keyword evidence="3 6" id="KW-0812">Transmembrane</keyword>
<dbReference type="Pfam" id="PF04138">
    <property type="entry name" value="GtrA_DPMS_TM"/>
    <property type="match status" value="1"/>
</dbReference>
<dbReference type="PANTHER" id="PTHR38459:SF1">
    <property type="entry name" value="PROPHAGE BACTOPRENOL-LINKED GLUCOSE TRANSLOCASE HOMOLOG"/>
    <property type="match status" value="1"/>
</dbReference>
<feature type="domain" description="GtrA/DPMS transmembrane" evidence="7">
    <location>
        <begin position="14"/>
        <end position="132"/>
    </location>
</feature>
<gene>
    <name evidence="8" type="ORF">AMURIS_00458</name>
</gene>